<gene>
    <name evidence="1" type="ORF">RTCCBAU85039_1895</name>
    <name evidence="2" type="ORF">SAMN05216228_1006106</name>
</gene>
<evidence type="ECO:0000313" key="1">
    <source>
        <dbReference type="EMBL" id="SEH70698.1"/>
    </source>
</evidence>
<proteinExistence type="predicted"/>
<keyword evidence="4" id="KW-1185">Reference proteome</keyword>
<dbReference type="AlphaFoldDB" id="A0A1H8IF41"/>
<reference evidence="3" key="1">
    <citation type="submission" date="2016-10" db="EMBL/GenBank/DDBJ databases">
        <authorList>
            <person name="Wibberg D."/>
        </authorList>
    </citation>
    <scope>NUCLEOTIDE SEQUENCE [LARGE SCALE GENOMIC DNA]</scope>
</reference>
<sequence length="159" mass="17512">MKFAGRQSCPVAMTNAVATDTHSQSNKGTDVICAKRTRLSYAPGQDKKLRAKTAPSKFGCCDQEIGGISVIERDVYSLARGMTCDAIEDRQKAITAKPVVGFAGLKLTQWRSNPMKINDTVLASPRHLSPAYFPQMQQQIEGEKLRSSVRRDGLLRARI</sequence>
<evidence type="ECO:0000313" key="3">
    <source>
        <dbReference type="Proteomes" id="UP000183063"/>
    </source>
</evidence>
<evidence type="ECO:0000313" key="4">
    <source>
        <dbReference type="Proteomes" id="UP000198939"/>
    </source>
</evidence>
<dbReference type="Proteomes" id="UP000183063">
    <property type="component" value="Unassembled WGS sequence"/>
</dbReference>
<protein>
    <submittedName>
        <fullName evidence="1">Uncharacterized protein</fullName>
    </submittedName>
</protein>
<reference evidence="1" key="3">
    <citation type="submission" date="2016-10" db="EMBL/GenBank/DDBJ databases">
        <authorList>
            <person name="de Groot N.N."/>
        </authorList>
    </citation>
    <scope>NUCLEOTIDE SEQUENCE [LARGE SCALE GENOMIC DNA]</scope>
    <source>
        <strain evidence="1">CCBAU85039</strain>
    </source>
</reference>
<name>A0A1H8IF41_9HYPH</name>
<dbReference type="EMBL" id="FOCV01000006">
    <property type="protein sequence ID" value="SEN66931.1"/>
    <property type="molecule type" value="Genomic_DNA"/>
</dbReference>
<dbReference type="Proteomes" id="UP000198939">
    <property type="component" value="Unassembled WGS sequence"/>
</dbReference>
<evidence type="ECO:0000313" key="2">
    <source>
        <dbReference type="EMBL" id="SEN66931.1"/>
    </source>
</evidence>
<organism evidence="1 3">
    <name type="scientific">Rhizobium tibeticum</name>
    <dbReference type="NCBI Taxonomy" id="501024"/>
    <lineage>
        <taxon>Bacteria</taxon>
        <taxon>Pseudomonadati</taxon>
        <taxon>Pseudomonadota</taxon>
        <taxon>Alphaproteobacteria</taxon>
        <taxon>Hyphomicrobiales</taxon>
        <taxon>Rhizobiaceae</taxon>
        <taxon>Rhizobium/Agrobacterium group</taxon>
        <taxon>Rhizobium</taxon>
    </lineage>
</organism>
<dbReference type="EMBL" id="FNXB01000008">
    <property type="protein sequence ID" value="SEH70698.1"/>
    <property type="molecule type" value="Genomic_DNA"/>
</dbReference>
<accession>A0A1H8IF41</accession>
<reference evidence="2 4" key="2">
    <citation type="submission" date="2016-10" db="EMBL/GenBank/DDBJ databases">
        <authorList>
            <person name="Varghese N."/>
            <person name="Submissions S."/>
        </authorList>
    </citation>
    <scope>NUCLEOTIDE SEQUENCE [LARGE SCALE GENOMIC DNA]</scope>
    <source>
        <strain evidence="2 4">CGMCC 1.7071</strain>
    </source>
</reference>